<keyword evidence="3" id="KW-1185">Reference proteome</keyword>
<dbReference type="Proteomes" id="UP001212841">
    <property type="component" value="Unassembled WGS sequence"/>
</dbReference>
<accession>A0AAD5X1S1</accession>
<organism evidence="2 3">
    <name type="scientific">Rhizophlyctis rosea</name>
    <dbReference type="NCBI Taxonomy" id="64517"/>
    <lineage>
        <taxon>Eukaryota</taxon>
        <taxon>Fungi</taxon>
        <taxon>Fungi incertae sedis</taxon>
        <taxon>Chytridiomycota</taxon>
        <taxon>Chytridiomycota incertae sedis</taxon>
        <taxon>Chytridiomycetes</taxon>
        <taxon>Rhizophlyctidales</taxon>
        <taxon>Rhizophlyctidaceae</taxon>
        <taxon>Rhizophlyctis</taxon>
    </lineage>
</organism>
<sequence>MATYLAYQHPAVPTSDFQSQQHHEKQYHHALFGQAGYAHPLNPVGLNGSLHPMGIAPAAVGAFGAVGGALVNGGSGCGSSGPRKRKNEDDHQPTGPHQPSVSPPRTKRLASSSLFTPSNQLTDPHHEASPLYLHLATTQAPSTIVQKPTPPSDSFPSTLASPWCMPVYNTQQQQQPTTVPPTTPEPPKFENIMGMTIIPKQGLSTESQPSVSAVPDDTAMMDVEQGDVSDGMSKGMGGFKSCMGGDMSQWVPSSCVGAGDEMRWGGARWEGC</sequence>
<dbReference type="EMBL" id="JADGJD010000483">
    <property type="protein sequence ID" value="KAJ3050690.1"/>
    <property type="molecule type" value="Genomic_DNA"/>
</dbReference>
<name>A0AAD5X1S1_9FUNG</name>
<comment type="caution">
    <text evidence="2">The sequence shown here is derived from an EMBL/GenBank/DDBJ whole genome shotgun (WGS) entry which is preliminary data.</text>
</comment>
<dbReference type="AlphaFoldDB" id="A0AAD5X1S1"/>
<evidence type="ECO:0000313" key="2">
    <source>
        <dbReference type="EMBL" id="KAJ3050690.1"/>
    </source>
</evidence>
<feature type="region of interest" description="Disordered" evidence="1">
    <location>
        <begin position="75"/>
        <end position="110"/>
    </location>
</feature>
<evidence type="ECO:0000313" key="3">
    <source>
        <dbReference type="Proteomes" id="UP001212841"/>
    </source>
</evidence>
<reference evidence="2" key="1">
    <citation type="submission" date="2020-05" db="EMBL/GenBank/DDBJ databases">
        <title>Phylogenomic resolution of chytrid fungi.</title>
        <authorList>
            <person name="Stajich J.E."/>
            <person name="Amses K."/>
            <person name="Simmons R."/>
            <person name="Seto K."/>
            <person name="Myers J."/>
            <person name="Bonds A."/>
            <person name="Quandt C.A."/>
            <person name="Barry K."/>
            <person name="Liu P."/>
            <person name="Grigoriev I."/>
            <person name="Longcore J.E."/>
            <person name="James T.Y."/>
        </authorList>
    </citation>
    <scope>NUCLEOTIDE SEQUENCE</scope>
    <source>
        <strain evidence="2">JEL0318</strain>
    </source>
</reference>
<evidence type="ECO:0000256" key="1">
    <source>
        <dbReference type="SAM" id="MobiDB-lite"/>
    </source>
</evidence>
<protein>
    <submittedName>
        <fullName evidence="2">Uncharacterized protein</fullName>
    </submittedName>
</protein>
<proteinExistence type="predicted"/>
<gene>
    <name evidence="2" type="ORF">HK097_008316</name>
</gene>